<reference evidence="1 2" key="1">
    <citation type="submission" date="2022-09" db="EMBL/GenBank/DDBJ databases">
        <authorList>
            <person name="Han X.L."/>
            <person name="Wang Q."/>
            <person name="Lu T."/>
        </authorList>
    </citation>
    <scope>NUCLEOTIDE SEQUENCE [LARGE SCALE GENOMIC DNA]</scope>
    <source>
        <strain evidence="1 2">WQ 127069</strain>
    </source>
</reference>
<evidence type="ECO:0000313" key="2">
    <source>
        <dbReference type="Proteomes" id="UP001652445"/>
    </source>
</evidence>
<keyword evidence="2" id="KW-1185">Reference proteome</keyword>
<dbReference type="EMBL" id="JAOQIO010000040">
    <property type="protein sequence ID" value="MCU6793278.1"/>
    <property type="molecule type" value="Genomic_DNA"/>
</dbReference>
<accession>A0ABT2UF53</accession>
<sequence>MPVIRQDLTLTQSVCNHVINVPVEKVDIGKWLFSLSDAEYQRCCPPDHIAVGVTKTEDGRPMSINVETIGTSLAVQHYVGEVVNKDFCRMVSTSDIFLTNGKTQMQVIWELSVKAVNDNQTEFTNSVRSHPTKDFLNIIESQGLTFEQVAKDRQKIVEDHNGRETPLFAESIARAAREMIASK</sequence>
<organism evidence="1 2">
    <name type="scientific">Paenibacillus baimaensis</name>
    <dbReference type="NCBI Taxonomy" id="2982185"/>
    <lineage>
        <taxon>Bacteria</taxon>
        <taxon>Bacillati</taxon>
        <taxon>Bacillota</taxon>
        <taxon>Bacilli</taxon>
        <taxon>Bacillales</taxon>
        <taxon>Paenibacillaceae</taxon>
        <taxon>Paenibacillus</taxon>
    </lineage>
</organism>
<dbReference type="Proteomes" id="UP001652445">
    <property type="component" value="Unassembled WGS sequence"/>
</dbReference>
<dbReference type="RefSeq" id="WP_262684583.1">
    <property type="nucleotide sequence ID" value="NZ_JAOQIO010000040.1"/>
</dbReference>
<evidence type="ECO:0000313" key="1">
    <source>
        <dbReference type="EMBL" id="MCU6793278.1"/>
    </source>
</evidence>
<comment type="caution">
    <text evidence="1">The sequence shown here is derived from an EMBL/GenBank/DDBJ whole genome shotgun (WGS) entry which is preliminary data.</text>
</comment>
<protein>
    <submittedName>
        <fullName evidence="1">Uncharacterized protein</fullName>
    </submittedName>
</protein>
<gene>
    <name evidence="1" type="ORF">OB236_14250</name>
</gene>
<proteinExistence type="predicted"/>
<name>A0ABT2UF53_9BACL</name>